<comment type="cofactor">
    <cofactor evidence="1">
        <name>Mg(2+)</name>
        <dbReference type="ChEBI" id="CHEBI:18420"/>
    </cofactor>
</comment>
<dbReference type="GO" id="GO:0005737">
    <property type="term" value="C:cytoplasm"/>
    <property type="evidence" value="ECO:0007669"/>
    <property type="project" value="TreeGrafter"/>
</dbReference>
<protein>
    <recommendedName>
        <fullName evidence="6">Ribosome-binding ATPase YchF</fullName>
    </recommendedName>
</protein>
<evidence type="ECO:0000259" key="8">
    <source>
        <dbReference type="PROSITE" id="PS51880"/>
    </source>
</evidence>
<evidence type="ECO:0000256" key="3">
    <source>
        <dbReference type="ARBA" id="ARBA00022741"/>
    </source>
</evidence>
<dbReference type="InterPro" id="IPR006073">
    <property type="entry name" value="GTP-bd"/>
</dbReference>
<name>G8QVE3_SPHPG</name>
<keyword evidence="2" id="KW-0479">Metal-binding</keyword>
<comment type="function">
    <text evidence="6">ATPase that binds to both the 70S ribosome and the 50S ribosomal subunit in a nucleotide-independent manner.</text>
</comment>
<dbReference type="Gene3D" id="3.40.50.300">
    <property type="entry name" value="P-loop containing nucleotide triphosphate hydrolases"/>
    <property type="match status" value="1"/>
</dbReference>
<proteinExistence type="inferred from homology"/>
<dbReference type="eggNOG" id="COG0012">
    <property type="taxonomic scope" value="Bacteria"/>
</dbReference>
<dbReference type="PROSITE" id="PS51880">
    <property type="entry name" value="TGS"/>
    <property type="match status" value="1"/>
</dbReference>
<organism evidence="9 10">
    <name type="scientific">Sphaerochaeta pleomorpha (strain ATCC BAA-1885 / DSM 22778 / Grapes)</name>
    <dbReference type="NCBI Taxonomy" id="158190"/>
    <lineage>
        <taxon>Bacteria</taxon>
        <taxon>Pseudomonadati</taxon>
        <taxon>Spirochaetota</taxon>
        <taxon>Spirochaetia</taxon>
        <taxon>Spirochaetales</taxon>
        <taxon>Sphaerochaetaceae</taxon>
        <taxon>Sphaerochaeta</taxon>
    </lineage>
</organism>
<dbReference type="PANTHER" id="PTHR23305:SF18">
    <property type="entry name" value="OBG-TYPE G DOMAIN-CONTAINING PROTEIN"/>
    <property type="match status" value="1"/>
</dbReference>
<dbReference type="InterPro" id="IPR027417">
    <property type="entry name" value="P-loop_NTPase"/>
</dbReference>
<dbReference type="Pfam" id="PF01926">
    <property type="entry name" value="MMR_HSR1"/>
    <property type="match status" value="1"/>
</dbReference>
<dbReference type="InterPro" id="IPR004396">
    <property type="entry name" value="ATPase_YchF/OLA1"/>
</dbReference>
<dbReference type="STRING" id="158190.SpiGrapes_2700"/>
<dbReference type="InterPro" id="IPR012676">
    <property type="entry name" value="TGS-like"/>
</dbReference>
<dbReference type="PANTHER" id="PTHR23305">
    <property type="entry name" value="OBG GTPASE FAMILY"/>
    <property type="match status" value="1"/>
</dbReference>
<dbReference type="GO" id="GO:0046872">
    <property type="term" value="F:metal ion binding"/>
    <property type="evidence" value="ECO:0007669"/>
    <property type="project" value="UniProtKB-KW"/>
</dbReference>
<keyword evidence="3 6" id="KW-0547">Nucleotide-binding</keyword>
<dbReference type="PRINTS" id="PR00326">
    <property type="entry name" value="GTP1OBG"/>
</dbReference>
<evidence type="ECO:0000259" key="7">
    <source>
        <dbReference type="PROSITE" id="PS51710"/>
    </source>
</evidence>
<evidence type="ECO:0000256" key="4">
    <source>
        <dbReference type="ARBA" id="ARBA00022840"/>
    </source>
</evidence>
<dbReference type="InterPro" id="IPR023192">
    <property type="entry name" value="TGS-like_dom_sf"/>
</dbReference>
<dbReference type="Gene3D" id="3.10.20.30">
    <property type="match status" value="1"/>
</dbReference>
<dbReference type="RefSeq" id="WP_014271298.1">
    <property type="nucleotide sequence ID" value="NC_016633.1"/>
</dbReference>
<dbReference type="GO" id="GO:0043023">
    <property type="term" value="F:ribosomal large subunit binding"/>
    <property type="evidence" value="ECO:0007669"/>
    <property type="project" value="UniProtKB-UniRule"/>
</dbReference>
<dbReference type="InterPro" id="IPR004095">
    <property type="entry name" value="TGS"/>
</dbReference>
<gene>
    <name evidence="6" type="primary">ychF</name>
    <name evidence="9" type="ordered locus">SpiGrapes_2700</name>
</gene>
<reference evidence="9 10" key="1">
    <citation type="submission" date="2011-11" db="EMBL/GenBank/DDBJ databases">
        <title>Complete sequence of Spirochaeta sp. grapes.</title>
        <authorList>
            <consortium name="US DOE Joint Genome Institute"/>
            <person name="Lucas S."/>
            <person name="Han J."/>
            <person name="Lapidus A."/>
            <person name="Cheng J.-F."/>
            <person name="Goodwin L."/>
            <person name="Pitluck S."/>
            <person name="Peters L."/>
            <person name="Ovchinnikova G."/>
            <person name="Munk A.C."/>
            <person name="Detter J.C."/>
            <person name="Han C."/>
            <person name="Tapia R."/>
            <person name="Land M."/>
            <person name="Hauser L."/>
            <person name="Kyrpides N."/>
            <person name="Ivanova N."/>
            <person name="Pagani I."/>
            <person name="Ritalahtilisa K."/>
            <person name="Loeffler F."/>
            <person name="Woyke T."/>
        </authorList>
    </citation>
    <scope>NUCLEOTIDE SEQUENCE [LARGE SCALE GENOMIC DNA]</scope>
    <source>
        <strain evidence="10">ATCC BAA-1885 / DSM 22778 / Grapes</strain>
    </source>
</reference>
<dbReference type="GO" id="GO:0005524">
    <property type="term" value="F:ATP binding"/>
    <property type="evidence" value="ECO:0007669"/>
    <property type="project" value="UniProtKB-UniRule"/>
</dbReference>
<dbReference type="Gene3D" id="1.10.150.300">
    <property type="entry name" value="TGS-like domain"/>
    <property type="match status" value="1"/>
</dbReference>
<dbReference type="OrthoDB" id="9807318at2"/>
<dbReference type="CDD" id="cd01900">
    <property type="entry name" value="YchF"/>
    <property type="match status" value="1"/>
</dbReference>
<dbReference type="InterPro" id="IPR013029">
    <property type="entry name" value="YchF_C"/>
</dbReference>
<evidence type="ECO:0000256" key="1">
    <source>
        <dbReference type="ARBA" id="ARBA00001946"/>
    </source>
</evidence>
<keyword evidence="4 6" id="KW-0067">ATP-binding</keyword>
<dbReference type="GO" id="GO:0016887">
    <property type="term" value="F:ATP hydrolysis activity"/>
    <property type="evidence" value="ECO:0007669"/>
    <property type="project" value="UniProtKB-UniRule"/>
</dbReference>
<dbReference type="KEGG" id="sgp:SpiGrapes_2700"/>
<dbReference type="NCBIfam" id="TIGR00092">
    <property type="entry name" value="redox-regulated ATPase YchF"/>
    <property type="match status" value="1"/>
</dbReference>
<dbReference type="InterPro" id="IPR012675">
    <property type="entry name" value="Beta-grasp_dom_sf"/>
</dbReference>
<dbReference type="InterPro" id="IPR031167">
    <property type="entry name" value="G_OBG"/>
</dbReference>
<evidence type="ECO:0000256" key="6">
    <source>
        <dbReference type="HAMAP-Rule" id="MF_00944"/>
    </source>
</evidence>
<feature type="domain" description="TGS" evidence="8">
    <location>
        <begin position="283"/>
        <end position="366"/>
    </location>
</feature>
<dbReference type="CDD" id="cd04867">
    <property type="entry name" value="TGS_YchF_OLA1"/>
    <property type="match status" value="1"/>
</dbReference>
<evidence type="ECO:0000313" key="9">
    <source>
        <dbReference type="EMBL" id="AEV30458.1"/>
    </source>
</evidence>
<dbReference type="EMBL" id="CP003155">
    <property type="protein sequence ID" value="AEV30458.1"/>
    <property type="molecule type" value="Genomic_DNA"/>
</dbReference>
<dbReference type="HAMAP" id="MF_00944">
    <property type="entry name" value="YchF_OLA1_ATPase"/>
    <property type="match status" value="1"/>
</dbReference>
<evidence type="ECO:0000256" key="5">
    <source>
        <dbReference type="ARBA" id="ARBA00022842"/>
    </source>
</evidence>
<dbReference type="FunFam" id="1.10.150.300:FF:000004">
    <property type="entry name" value="Ribosome-binding ATPase YchF"/>
    <property type="match status" value="1"/>
</dbReference>
<dbReference type="HOGENOM" id="CLU_018395_0_1_12"/>
<evidence type="ECO:0000313" key="10">
    <source>
        <dbReference type="Proteomes" id="UP000005632"/>
    </source>
</evidence>
<feature type="domain" description="OBG-type G" evidence="7">
    <location>
        <begin position="3"/>
        <end position="260"/>
    </location>
</feature>
<dbReference type="PIRSF" id="PIRSF006641">
    <property type="entry name" value="CHP00092"/>
    <property type="match status" value="1"/>
</dbReference>
<keyword evidence="5" id="KW-0460">Magnesium</keyword>
<accession>G8QVE3</accession>
<keyword evidence="10" id="KW-1185">Reference proteome</keyword>
<dbReference type="InterPro" id="IPR041706">
    <property type="entry name" value="YchF_N"/>
</dbReference>
<dbReference type="SUPFAM" id="SSF52540">
    <property type="entry name" value="P-loop containing nucleoside triphosphate hydrolases"/>
    <property type="match status" value="1"/>
</dbReference>
<evidence type="ECO:0000256" key="2">
    <source>
        <dbReference type="ARBA" id="ARBA00022723"/>
    </source>
</evidence>
<dbReference type="Proteomes" id="UP000005632">
    <property type="component" value="Chromosome"/>
</dbReference>
<feature type="binding site" evidence="6">
    <location>
        <begin position="12"/>
        <end position="17"/>
    </location>
    <ligand>
        <name>ATP</name>
        <dbReference type="ChEBI" id="CHEBI:30616"/>
    </ligand>
</feature>
<dbReference type="SUPFAM" id="SSF81271">
    <property type="entry name" value="TGS-like"/>
    <property type="match status" value="1"/>
</dbReference>
<dbReference type="Pfam" id="PF06071">
    <property type="entry name" value="YchF-GTPase_C"/>
    <property type="match status" value="1"/>
</dbReference>
<sequence length="368" mass="40605">MGLNCGIVGLPNVGKSTIFSALTSAPAEVANYPFCTIDPNVGMVSVPDPRLDKIVSLIPPAKVVPATFEFVDIAGLVAGASKGEGLGNRFLASIREVGVIAHVVRCFDNSDVVHVNNKIDPASDIETINIELALADLDTVTNRYNKQAKLNRLSKEAQKENERVLPVLEKVKKCLEDGKPARSLHLDEDGLSVVYDLHLITLKPVIYVCNVDEEGIVEENEYVKIVRAIAEEEGSEVVVICGKIEAEIAALETEEDKKEFLEAVGLQESGLNQLIRHAYHILGMRTFFTAGSDEDRAWTFRAGYKAPQAAGVIHTDFEKGFIKAEVYNCEDLFLYKTEQKVKEAGKLRIEGKEYLVKDGDIMHFRFNL</sequence>
<dbReference type="GO" id="GO:0005525">
    <property type="term" value="F:GTP binding"/>
    <property type="evidence" value="ECO:0007669"/>
    <property type="project" value="InterPro"/>
</dbReference>
<dbReference type="PROSITE" id="PS51710">
    <property type="entry name" value="G_OBG"/>
    <property type="match status" value="1"/>
</dbReference>
<comment type="similarity">
    <text evidence="6">Belongs to the TRAFAC class OBG-HflX-like GTPase superfamily. OBG GTPase family. YchF/OLA1 subfamily.</text>
</comment>
<dbReference type="AlphaFoldDB" id="G8QVE3"/>
<dbReference type="FunFam" id="3.10.20.30:FF:000001">
    <property type="entry name" value="Ribosome-binding ATPase YchF"/>
    <property type="match status" value="1"/>
</dbReference>